<dbReference type="EMBL" id="BLQM01000470">
    <property type="protein sequence ID" value="GMH91378.1"/>
    <property type="molecule type" value="Genomic_DNA"/>
</dbReference>
<accession>A0A9W7EVI5</accession>
<evidence type="ECO:0008006" key="3">
    <source>
        <dbReference type="Google" id="ProtNLM"/>
    </source>
</evidence>
<protein>
    <recommendedName>
        <fullName evidence="3">Glycosyltransferase</fullName>
    </recommendedName>
</protein>
<dbReference type="Gene3D" id="3.40.50.11380">
    <property type="match status" value="1"/>
</dbReference>
<dbReference type="AlphaFoldDB" id="A0A9W7EVI5"/>
<evidence type="ECO:0000313" key="1">
    <source>
        <dbReference type="EMBL" id="GMH91378.1"/>
    </source>
</evidence>
<dbReference type="Gene3D" id="3.40.50.2000">
    <property type="entry name" value="Glycogen Phosphorylase B"/>
    <property type="match status" value="1"/>
</dbReference>
<evidence type="ECO:0000313" key="2">
    <source>
        <dbReference type="Proteomes" id="UP001162640"/>
    </source>
</evidence>
<name>A0A9W7EVI5_9STRA</name>
<comment type="caution">
    <text evidence="1">The sequence shown here is derived from an EMBL/GenBank/DDBJ whole genome shotgun (WGS) entry which is preliminary data.</text>
</comment>
<proteinExistence type="predicted"/>
<gene>
    <name evidence="1" type="ORF">TL16_g12040</name>
</gene>
<sequence length="498" mass="55805">MLSNPIPPNNLSPHIPPLPPLLLSSLYNDLGTSIPSPLPTYRSTFLKAAHLTSPSEPAIIKNLGFLLEQTGRIKEAEEMYNSHLSKYELDAGINFLEKTLCPPHQNSSIQAKDIYLKIVSGLLILLSQPPPRNLQLDPTREIGQMPLGFPYLGIPLRPLLTLFSRAYIKHFPILTQGSIVPYDKLNSDGTIELGIIAEYSGNTSPGKLLQSTIIGLHKTGKFDVTIFLPQIFKTDFVEAIVEEGIKIVHLDIHNLESSKLIIKNQHKDILLYMAIGMSPLTYYLSFTKLSRIQVQFGHGHPITSGNPTIDYFVTSEFFREEGGGRYSKKIHPMLDDAILGIVRGDDEGRVLMLEGSRVHVSRWRESGWSEDEISRILFVGRMPHTDFLNLISHCSCALGTFPWGEGVTTFEAFAVNIPTVILPGKVTVENLSLGQVRVLGVESELKANDIPDYVSKVIRLGKDKEFRRSVKAKIQDNIHKLWEVDEIVEEWMTFFTSI</sequence>
<dbReference type="Proteomes" id="UP001162640">
    <property type="component" value="Unassembled WGS sequence"/>
</dbReference>
<organism evidence="1 2">
    <name type="scientific">Triparma laevis f. inornata</name>
    <dbReference type="NCBI Taxonomy" id="1714386"/>
    <lineage>
        <taxon>Eukaryota</taxon>
        <taxon>Sar</taxon>
        <taxon>Stramenopiles</taxon>
        <taxon>Ochrophyta</taxon>
        <taxon>Bolidophyceae</taxon>
        <taxon>Parmales</taxon>
        <taxon>Triparmaceae</taxon>
        <taxon>Triparma</taxon>
    </lineage>
</organism>
<reference evidence="2" key="1">
    <citation type="journal article" date="2023" name="Commun. Biol.">
        <title>Genome analysis of Parmales, the sister group of diatoms, reveals the evolutionary specialization of diatoms from phago-mixotrophs to photoautotrophs.</title>
        <authorList>
            <person name="Ban H."/>
            <person name="Sato S."/>
            <person name="Yoshikawa S."/>
            <person name="Yamada K."/>
            <person name="Nakamura Y."/>
            <person name="Ichinomiya M."/>
            <person name="Sato N."/>
            <person name="Blanc-Mathieu R."/>
            <person name="Endo H."/>
            <person name="Kuwata A."/>
            <person name="Ogata H."/>
        </authorList>
    </citation>
    <scope>NUCLEOTIDE SEQUENCE [LARGE SCALE GENOMIC DNA]</scope>
</reference>
<dbReference type="SUPFAM" id="SSF53756">
    <property type="entry name" value="UDP-Glycosyltransferase/glycogen phosphorylase"/>
    <property type="match status" value="1"/>
</dbReference>